<evidence type="ECO:0000259" key="2">
    <source>
        <dbReference type="PROSITE" id="PS51898"/>
    </source>
</evidence>
<dbReference type="PANTHER" id="PTHR30349">
    <property type="entry name" value="PHAGE INTEGRASE-RELATED"/>
    <property type="match status" value="1"/>
</dbReference>
<name>A0ABU8YSB5_9CYAN</name>
<evidence type="ECO:0000313" key="4">
    <source>
        <dbReference type="Proteomes" id="UP001384579"/>
    </source>
</evidence>
<dbReference type="Gene3D" id="1.10.443.10">
    <property type="entry name" value="Intergrase catalytic core"/>
    <property type="match status" value="1"/>
</dbReference>
<dbReference type="PROSITE" id="PS51898">
    <property type="entry name" value="TYR_RECOMBINASE"/>
    <property type="match status" value="1"/>
</dbReference>
<reference evidence="3 4" key="1">
    <citation type="journal article" date="2020" name="Harmful Algae">
        <title>Molecular and morphological characterization of a novel dihydroanatoxin-a producing Microcoleus species (cyanobacteria) from the Russian River, California, USA.</title>
        <authorList>
            <person name="Conklin K.Y."/>
            <person name="Stancheva R."/>
            <person name="Otten T.G."/>
            <person name="Fadness R."/>
            <person name="Boyer G.L."/>
            <person name="Read B."/>
            <person name="Zhang X."/>
            <person name="Sheath R.G."/>
        </authorList>
    </citation>
    <scope>NUCLEOTIDE SEQUENCE [LARGE SCALE GENOMIC DNA]</scope>
    <source>
        <strain evidence="3 4">PTRS2</strain>
    </source>
</reference>
<dbReference type="CDD" id="cd01189">
    <property type="entry name" value="INT_ICEBs1_C_like"/>
    <property type="match status" value="1"/>
</dbReference>
<dbReference type="InterPro" id="IPR050090">
    <property type="entry name" value="Tyrosine_recombinase_XerCD"/>
</dbReference>
<dbReference type="EMBL" id="JBBLXS010000329">
    <property type="protein sequence ID" value="MEK0187269.1"/>
    <property type="molecule type" value="Genomic_DNA"/>
</dbReference>
<dbReference type="RefSeq" id="WP_340525796.1">
    <property type="nucleotide sequence ID" value="NZ_JBBLXS010000329.1"/>
</dbReference>
<feature type="domain" description="Tyr recombinase" evidence="2">
    <location>
        <begin position="207"/>
        <end position="400"/>
    </location>
</feature>
<dbReference type="InterPro" id="IPR002104">
    <property type="entry name" value="Integrase_catalytic"/>
</dbReference>
<evidence type="ECO:0000313" key="3">
    <source>
        <dbReference type="EMBL" id="MEK0187269.1"/>
    </source>
</evidence>
<organism evidence="3 4">
    <name type="scientific">Microcoleus anatoxicus PTRS2</name>
    <dbReference type="NCBI Taxonomy" id="2705321"/>
    <lineage>
        <taxon>Bacteria</taxon>
        <taxon>Bacillati</taxon>
        <taxon>Cyanobacteriota</taxon>
        <taxon>Cyanophyceae</taxon>
        <taxon>Oscillatoriophycideae</taxon>
        <taxon>Oscillatoriales</taxon>
        <taxon>Microcoleaceae</taxon>
        <taxon>Microcoleus</taxon>
        <taxon>Microcoleus anatoxicus</taxon>
    </lineage>
</organism>
<evidence type="ECO:0000256" key="1">
    <source>
        <dbReference type="ARBA" id="ARBA00023172"/>
    </source>
</evidence>
<comment type="caution">
    <text evidence="3">The sequence shown here is derived from an EMBL/GenBank/DDBJ whole genome shotgun (WGS) entry which is preliminary data.</text>
</comment>
<keyword evidence="4" id="KW-1185">Reference proteome</keyword>
<dbReference type="Proteomes" id="UP001384579">
    <property type="component" value="Unassembled WGS sequence"/>
</dbReference>
<protein>
    <submittedName>
        <fullName evidence="3">Site-specific integrase</fullName>
    </submittedName>
</protein>
<accession>A0ABU8YSB5</accession>
<sequence length="407" mass="47422">MYPAANSEFRWLNLQVQRHRVRPYYAARLHQRFGRSTIGLGSDEFTALVLARKLDGEIQRLVDAAEIIDLESLRTFVEELKPLLASSNKASLRIVHKDELSLLWKKYVDFHQALGAWEQTYINNEITHVSRLLEKCPFKRLEDKSEILQWILNDTKRSAATSKKRFMHLTAAVDWNSKQGNIPRRWGIEYRDILGSVKISGKKKERKEIDVYSVDEVYRILNALKDDTHSRFKGKHSQYYKYVYFLWLTGCRPSEAIALKWNNVNIAKRIITFCEAQVLTSGGKIVSKEGTKTEFVRTFPVNQELQLLLESIPYREGFVFTNEMGKPISQAALNVVWKTLLKNLEMRYRIPYNLRHTMISYHANNDFPIQKLAKLVGNSPEVIMQHYLHFDIERISLPGVLRESDMG</sequence>
<dbReference type="SUPFAM" id="SSF56349">
    <property type="entry name" value="DNA breaking-rejoining enzymes"/>
    <property type="match status" value="1"/>
</dbReference>
<dbReference type="Pfam" id="PF00589">
    <property type="entry name" value="Phage_integrase"/>
    <property type="match status" value="1"/>
</dbReference>
<gene>
    <name evidence="3" type="ORF">WMG39_20795</name>
</gene>
<keyword evidence="1" id="KW-0233">DNA recombination</keyword>
<dbReference type="InterPro" id="IPR011010">
    <property type="entry name" value="DNA_brk_join_enz"/>
</dbReference>
<dbReference type="InterPro" id="IPR013762">
    <property type="entry name" value="Integrase-like_cat_sf"/>
</dbReference>
<proteinExistence type="predicted"/>